<reference evidence="1 2" key="1">
    <citation type="submission" date="2017-10" db="EMBL/GenBank/DDBJ databases">
        <title>Extensive intraspecific genome diversity in a model arbuscular mycorrhizal fungus.</title>
        <authorList>
            <person name="Chen E.C.H."/>
            <person name="Morin E."/>
            <person name="Baudet D."/>
            <person name="Noel J."/>
            <person name="Ndikumana S."/>
            <person name="Charron P."/>
            <person name="St-Onge C."/>
            <person name="Giorgi J."/>
            <person name="Grigoriev I.V."/>
            <person name="Roux C."/>
            <person name="Martin F.M."/>
            <person name="Corradi N."/>
        </authorList>
    </citation>
    <scope>NUCLEOTIDE SEQUENCE [LARGE SCALE GENOMIC DNA]</scope>
    <source>
        <strain evidence="1 2">A1</strain>
    </source>
</reference>
<proteinExistence type="predicted"/>
<comment type="caution">
    <text evidence="1">The sequence shown here is derived from an EMBL/GenBank/DDBJ whole genome shotgun (WGS) entry which is preliminary data.</text>
</comment>
<reference evidence="1 2" key="2">
    <citation type="submission" date="2017-10" db="EMBL/GenBank/DDBJ databases">
        <title>Genome analyses suggest a sexual origin of heterokaryosis in a supposedly ancient asexual fungus.</title>
        <authorList>
            <person name="Corradi N."/>
            <person name="Sedzielewska K."/>
            <person name="Noel J."/>
            <person name="Charron P."/>
            <person name="Farinelli L."/>
            <person name="Marton T."/>
            <person name="Kruger M."/>
            <person name="Pelin A."/>
            <person name="Brachmann A."/>
            <person name="Corradi N."/>
        </authorList>
    </citation>
    <scope>NUCLEOTIDE SEQUENCE [LARGE SCALE GENOMIC DNA]</scope>
    <source>
        <strain evidence="1 2">A1</strain>
    </source>
</reference>
<gene>
    <name evidence="1" type="ORF">RhiirA1_468277</name>
</gene>
<dbReference type="Proteomes" id="UP000232688">
    <property type="component" value="Unassembled WGS sequence"/>
</dbReference>
<evidence type="ECO:0000313" key="2">
    <source>
        <dbReference type="Proteomes" id="UP000232688"/>
    </source>
</evidence>
<name>A0A2N0RAC1_9GLOM</name>
<accession>A0A2N0RAC1</accession>
<evidence type="ECO:0000313" key="1">
    <source>
        <dbReference type="EMBL" id="PKC60258.1"/>
    </source>
</evidence>
<sequence>MTLHNEHLKEEAFEPFPHVHWKNVINVLYCFFCRSNLSDLSSRAFERSNFLDLFSRAFGRSNLLDLSSQAFGRSNFLDLFSRAFGRRPFFTSVWKEEPFGPFLHEHLEGKFEEEAIFSLIFGLRMLLSLLQDISNNFNDFNNFLYNCTLSNYFLIKKIRSIKTIRLFAFNDVKLY</sequence>
<organism evidence="1 2">
    <name type="scientific">Rhizophagus irregularis</name>
    <dbReference type="NCBI Taxonomy" id="588596"/>
    <lineage>
        <taxon>Eukaryota</taxon>
        <taxon>Fungi</taxon>
        <taxon>Fungi incertae sedis</taxon>
        <taxon>Mucoromycota</taxon>
        <taxon>Glomeromycotina</taxon>
        <taxon>Glomeromycetes</taxon>
        <taxon>Glomerales</taxon>
        <taxon>Glomeraceae</taxon>
        <taxon>Rhizophagus</taxon>
    </lineage>
</organism>
<protein>
    <submittedName>
        <fullName evidence="1">Uncharacterized protein</fullName>
    </submittedName>
</protein>
<dbReference type="EMBL" id="LLXH01001174">
    <property type="protein sequence ID" value="PKC60258.1"/>
    <property type="molecule type" value="Genomic_DNA"/>
</dbReference>
<dbReference type="VEuPathDB" id="FungiDB:RhiirA1_468277"/>
<dbReference type="AlphaFoldDB" id="A0A2N0RAC1"/>